<dbReference type="EMBL" id="VDLX02000005">
    <property type="protein sequence ID" value="KAB8194844.1"/>
    <property type="molecule type" value="Genomic_DNA"/>
</dbReference>
<feature type="domain" description="Transcription regulator PadR N-terminal" evidence="1">
    <location>
        <begin position="8"/>
        <end position="80"/>
    </location>
</feature>
<dbReference type="PANTHER" id="PTHR33169">
    <property type="entry name" value="PADR-FAMILY TRANSCRIPTIONAL REGULATOR"/>
    <property type="match status" value="1"/>
</dbReference>
<evidence type="ECO:0000259" key="1">
    <source>
        <dbReference type="Pfam" id="PF03551"/>
    </source>
</evidence>
<gene>
    <name evidence="2" type="ORF">FH608_016945</name>
</gene>
<dbReference type="Proteomes" id="UP000312512">
    <property type="component" value="Unassembled WGS sequence"/>
</dbReference>
<protein>
    <submittedName>
        <fullName evidence="2">PadR family transcriptional regulator</fullName>
    </submittedName>
</protein>
<dbReference type="OrthoDB" id="8443918at2"/>
<dbReference type="AlphaFoldDB" id="A0A5C4WKV9"/>
<dbReference type="PANTHER" id="PTHR33169:SF14">
    <property type="entry name" value="TRANSCRIPTIONAL REGULATOR RV3488"/>
    <property type="match status" value="1"/>
</dbReference>
<dbReference type="InterPro" id="IPR036390">
    <property type="entry name" value="WH_DNA-bd_sf"/>
</dbReference>
<accession>A0A5C4WKV9</accession>
<evidence type="ECO:0000313" key="3">
    <source>
        <dbReference type="Proteomes" id="UP000312512"/>
    </source>
</evidence>
<evidence type="ECO:0000313" key="2">
    <source>
        <dbReference type="EMBL" id="KAB8194844.1"/>
    </source>
</evidence>
<sequence>MSATRLLVLGVVRLHGQAHGYLVGSELESWEAGQWAGLRSGSIYHALRQLAKEGLLDTSEVHEWPGRVDYAINDKGEAEFLGLLRSALRVPDRRPELLNAALVLLPALPEEEVIALLKERVRVLEDERAQIMVTAQEGRRPRNVTELFALRAAQAAGEAAWIRDLIGRLERGEEPA</sequence>
<comment type="caution">
    <text evidence="2">The sequence shown here is derived from an EMBL/GenBank/DDBJ whole genome shotgun (WGS) entry which is preliminary data.</text>
</comment>
<organism evidence="2 3">
    <name type="scientific">Nonomuraea phyllanthi</name>
    <dbReference type="NCBI Taxonomy" id="2219224"/>
    <lineage>
        <taxon>Bacteria</taxon>
        <taxon>Bacillati</taxon>
        <taxon>Actinomycetota</taxon>
        <taxon>Actinomycetes</taxon>
        <taxon>Streptosporangiales</taxon>
        <taxon>Streptosporangiaceae</taxon>
        <taxon>Nonomuraea</taxon>
    </lineage>
</organism>
<dbReference type="Pfam" id="PF03551">
    <property type="entry name" value="PadR"/>
    <property type="match status" value="1"/>
</dbReference>
<keyword evidence="3" id="KW-1185">Reference proteome</keyword>
<name>A0A5C4WKV9_9ACTN</name>
<dbReference type="RefSeq" id="WP_139631436.1">
    <property type="nucleotide sequence ID" value="NZ_VDLX02000005.1"/>
</dbReference>
<dbReference type="InterPro" id="IPR005149">
    <property type="entry name" value="Tscrpt_reg_PadR_N"/>
</dbReference>
<dbReference type="InterPro" id="IPR036388">
    <property type="entry name" value="WH-like_DNA-bd_sf"/>
</dbReference>
<reference evidence="2 3" key="1">
    <citation type="submission" date="2019-10" db="EMBL/GenBank/DDBJ databases">
        <title>Nonomuraea sp. nov., isolated from Phyllanthus amarus.</title>
        <authorList>
            <person name="Klykleung N."/>
            <person name="Tanasupawat S."/>
        </authorList>
    </citation>
    <scope>NUCLEOTIDE SEQUENCE [LARGE SCALE GENOMIC DNA]</scope>
    <source>
        <strain evidence="2 3">PA1-10</strain>
    </source>
</reference>
<proteinExistence type="predicted"/>
<dbReference type="SUPFAM" id="SSF46785">
    <property type="entry name" value="Winged helix' DNA-binding domain"/>
    <property type="match status" value="1"/>
</dbReference>
<dbReference type="InterPro" id="IPR052509">
    <property type="entry name" value="Metal_resp_DNA-bind_regulator"/>
</dbReference>
<dbReference type="Gene3D" id="1.10.10.10">
    <property type="entry name" value="Winged helix-like DNA-binding domain superfamily/Winged helix DNA-binding domain"/>
    <property type="match status" value="1"/>
</dbReference>